<keyword evidence="1" id="KW-0812">Transmembrane</keyword>
<comment type="caution">
    <text evidence="2">The sequence shown here is derived from an EMBL/GenBank/DDBJ whole genome shotgun (WGS) entry which is preliminary data.</text>
</comment>
<dbReference type="EMBL" id="JAHWQX010000001">
    <property type="protein sequence ID" value="MBW3095663.1"/>
    <property type="molecule type" value="Genomic_DNA"/>
</dbReference>
<feature type="transmembrane region" description="Helical" evidence="1">
    <location>
        <begin position="29"/>
        <end position="48"/>
    </location>
</feature>
<accession>A0ABS6WI79</accession>
<evidence type="ECO:0000313" key="2">
    <source>
        <dbReference type="EMBL" id="MBW3095663.1"/>
    </source>
</evidence>
<sequence>MSAVWFGLASFWCVALVALAPNVPPAIVVDGIILATLCAGVFSILWTIEGRK</sequence>
<evidence type="ECO:0000256" key="1">
    <source>
        <dbReference type="SAM" id="Phobius"/>
    </source>
</evidence>
<reference evidence="2" key="1">
    <citation type="submission" date="2021-07" db="EMBL/GenBank/DDBJ databases">
        <title>Pseudohoeflea marina sp. nov. a polyhydroxyalcanoate-producing bacterium.</title>
        <authorList>
            <person name="Zheng W."/>
            <person name="Yu S."/>
            <person name="Huang Y."/>
        </authorList>
    </citation>
    <scope>NUCLEOTIDE SEQUENCE</scope>
    <source>
        <strain evidence="2">DP4N28-3</strain>
    </source>
</reference>
<name>A0ABS6WI79_9HYPH</name>
<dbReference type="Proteomes" id="UP001430804">
    <property type="component" value="Unassembled WGS sequence"/>
</dbReference>
<dbReference type="RefSeq" id="WP_219157026.1">
    <property type="nucleotide sequence ID" value="NZ_JAHWQX010000001.1"/>
</dbReference>
<keyword evidence="1" id="KW-0472">Membrane</keyword>
<keyword evidence="3" id="KW-1185">Reference proteome</keyword>
<gene>
    <name evidence="2" type="ORF">KY465_00055</name>
</gene>
<keyword evidence="1" id="KW-1133">Transmembrane helix</keyword>
<evidence type="ECO:0000313" key="3">
    <source>
        <dbReference type="Proteomes" id="UP001430804"/>
    </source>
</evidence>
<organism evidence="2 3">
    <name type="scientific">Pseudohoeflea coraliihabitans</name>
    <dbReference type="NCBI Taxonomy" id="2860393"/>
    <lineage>
        <taxon>Bacteria</taxon>
        <taxon>Pseudomonadati</taxon>
        <taxon>Pseudomonadota</taxon>
        <taxon>Alphaproteobacteria</taxon>
        <taxon>Hyphomicrobiales</taxon>
        <taxon>Rhizobiaceae</taxon>
        <taxon>Pseudohoeflea</taxon>
    </lineage>
</organism>
<proteinExistence type="predicted"/>
<protein>
    <submittedName>
        <fullName evidence="2">Uncharacterized protein</fullName>
    </submittedName>
</protein>